<dbReference type="InterPro" id="IPR036162">
    <property type="entry name" value="Resolvase-like_N_sf"/>
</dbReference>
<dbReference type="InterPro" id="IPR011109">
    <property type="entry name" value="DNA_bind_recombinase_dom"/>
</dbReference>
<dbReference type="AlphaFoldDB" id="A0A844SUU0"/>
<dbReference type="GO" id="GO:0003677">
    <property type="term" value="F:DNA binding"/>
    <property type="evidence" value="ECO:0007669"/>
    <property type="project" value="InterPro"/>
</dbReference>
<organism evidence="4 5">
    <name type="scientific">Bradyrhizobium pachyrhizi</name>
    <dbReference type="NCBI Taxonomy" id="280333"/>
    <lineage>
        <taxon>Bacteria</taxon>
        <taxon>Pseudomonadati</taxon>
        <taxon>Pseudomonadota</taxon>
        <taxon>Alphaproteobacteria</taxon>
        <taxon>Hyphomicrobiales</taxon>
        <taxon>Nitrobacteraceae</taxon>
        <taxon>Bradyrhizobium</taxon>
    </lineage>
</organism>
<evidence type="ECO:0000256" key="1">
    <source>
        <dbReference type="SAM" id="Coils"/>
    </source>
</evidence>
<dbReference type="EMBL" id="WQNF01000037">
    <property type="protein sequence ID" value="MVT70067.1"/>
    <property type="molecule type" value="Genomic_DNA"/>
</dbReference>
<dbReference type="Proteomes" id="UP000436468">
    <property type="component" value="Unassembled WGS sequence"/>
</dbReference>
<evidence type="ECO:0000259" key="3">
    <source>
        <dbReference type="PROSITE" id="PS51737"/>
    </source>
</evidence>
<accession>A0A844SUU0</accession>
<comment type="caution">
    <text evidence="4">The sequence shown here is derived from an EMBL/GenBank/DDBJ whole genome shotgun (WGS) entry which is preliminary data.</text>
</comment>
<dbReference type="GO" id="GO:0000150">
    <property type="term" value="F:DNA strand exchange activity"/>
    <property type="evidence" value="ECO:0007669"/>
    <property type="project" value="InterPro"/>
</dbReference>
<evidence type="ECO:0000259" key="2">
    <source>
        <dbReference type="PROSITE" id="PS51736"/>
    </source>
</evidence>
<keyword evidence="1" id="KW-0175">Coiled coil</keyword>
<dbReference type="Gene3D" id="3.40.50.1390">
    <property type="entry name" value="Resolvase, N-terminal catalytic domain"/>
    <property type="match status" value="1"/>
</dbReference>
<dbReference type="InterPro" id="IPR006119">
    <property type="entry name" value="Resolv_N"/>
</dbReference>
<dbReference type="InterPro" id="IPR025827">
    <property type="entry name" value="Zn_ribbon_recom_dom"/>
</dbReference>
<dbReference type="CDD" id="cd00338">
    <property type="entry name" value="Ser_Recombinase"/>
    <property type="match status" value="1"/>
</dbReference>
<evidence type="ECO:0000313" key="4">
    <source>
        <dbReference type="EMBL" id="MVT70067.1"/>
    </source>
</evidence>
<dbReference type="PROSITE" id="PS51737">
    <property type="entry name" value="RECOMBINASE_DNA_BIND"/>
    <property type="match status" value="1"/>
</dbReference>
<dbReference type="Pfam" id="PF13408">
    <property type="entry name" value="Zn_ribbon_recom"/>
    <property type="match status" value="1"/>
</dbReference>
<proteinExistence type="predicted"/>
<feature type="domain" description="Recombinase" evidence="3">
    <location>
        <begin position="151"/>
        <end position="287"/>
    </location>
</feature>
<feature type="coiled-coil region" evidence="1">
    <location>
        <begin position="415"/>
        <end position="442"/>
    </location>
</feature>
<dbReference type="InterPro" id="IPR038109">
    <property type="entry name" value="DNA_bind_recomb_sf"/>
</dbReference>
<protein>
    <submittedName>
        <fullName evidence="4">Recombinase family protein</fullName>
    </submittedName>
</protein>
<evidence type="ECO:0000313" key="5">
    <source>
        <dbReference type="Proteomes" id="UP000436468"/>
    </source>
</evidence>
<dbReference type="PROSITE" id="PS51736">
    <property type="entry name" value="RECOMBINASES_3"/>
    <property type="match status" value="1"/>
</dbReference>
<reference evidence="4 5" key="1">
    <citation type="submission" date="2019-12" db="EMBL/GenBank/DDBJ databases">
        <title>Draft genome sequences Bradyrhizobium cajani AMBPC1010, Bradyrhizobium pachyrhizi AMBPC1040 and Bradyrhizobium yuanmingense ALSPC3051, three plant growth promoting strains isolated from nodules of Cajanus cajan L. in Dominican Republic.</title>
        <authorList>
            <person name="Flores-Felix J.D."/>
            <person name="Araujo J."/>
            <person name="Diaz-Alcantara C."/>
            <person name="Gonzalez-Andres F."/>
            <person name="Velazquez E."/>
        </authorList>
    </citation>
    <scope>NUCLEOTIDE SEQUENCE [LARGE SCALE GENOMIC DNA]</scope>
    <source>
        <strain evidence="4 5">1040</strain>
    </source>
</reference>
<dbReference type="SUPFAM" id="SSF53041">
    <property type="entry name" value="Resolvase-like"/>
    <property type="match status" value="1"/>
</dbReference>
<dbReference type="InterPro" id="IPR050639">
    <property type="entry name" value="SSR_resolvase"/>
</dbReference>
<gene>
    <name evidence="4" type="ORF">GPL21_33835</name>
</gene>
<keyword evidence="5" id="KW-1185">Reference proteome</keyword>
<dbReference type="Pfam" id="PF07508">
    <property type="entry name" value="Recombinase"/>
    <property type="match status" value="1"/>
</dbReference>
<dbReference type="SMART" id="SM00857">
    <property type="entry name" value="Resolvase"/>
    <property type="match status" value="1"/>
</dbReference>
<dbReference type="Gene3D" id="3.90.1750.20">
    <property type="entry name" value="Putative Large Serine Recombinase, Chain B, Domain 2"/>
    <property type="match status" value="1"/>
</dbReference>
<dbReference type="PANTHER" id="PTHR30461">
    <property type="entry name" value="DNA-INVERTASE FROM LAMBDOID PROPHAGE"/>
    <property type="match status" value="1"/>
</dbReference>
<dbReference type="Pfam" id="PF00239">
    <property type="entry name" value="Resolvase"/>
    <property type="match status" value="1"/>
</dbReference>
<sequence>MKSAAVYARFSTELQNEKSTEDQIALCRAYAARNQLDVVAIFEDKARSGASVFGRDGLMQLMDAARQQRFSVVIVEALDRLSRDMEDLAGIHKRLSFQGIQIQAVHDGTADSILIGIRGLVGQMQREDGAKKVRRGMAGVIRDGRHAGGRAYGYRAIPGKAGELEIVEDEAAIVRRIFTAYAGGRTSRDIAHDLNRENVRPPRGRLWNASTINGNAERGAGLILNELYVGRIVWNKVRMVKDPDTGKRLSRPNPRDEWQSIEAPQLRIVEQSVWEQAHALKTEKSHLASHVKRRPPHLLSGLLRCGCCGSGMSVHDRDKTGKTRIRCSAVRESGSCSNRKIIYLRDIERLVLSGMTEELKDPQLIETYVRNYNSERERLAGHAVAVRARLEAKRDRIEGERQRNIDLVINYVISEKDAKQRIAELKEERLRVESELAALEEAPVPVALHPATLDRYISTVNALAEIMASHTEAKDDRGSLINDFRALVHSVTVHPKGPREGFEIEVKGKLAALIGGNAFPQAHRDSGLYMVAGDRYSAKPTFENSGGRMVAGEGLEPPTPGL</sequence>
<name>A0A844SUU0_9BRAD</name>
<dbReference type="PANTHER" id="PTHR30461:SF23">
    <property type="entry name" value="DNA RECOMBINASE-RELATED"/>
    <property type="match status" value="1"/>
</dbReference>
<feature type="domain" description="Resolvase/invertase-type recombinase catalytic" evidence="2">
    <location>
        <begin position="3"/>
        <end position="152"/>
    </location>
</feature>